<dbReference type="PANTHER" id="PTHR45947:SF3">
    <property type="entry name" value="SULFOQUINOVOSYL TRANSFERASE SQD2"/>
    <property type="match status" value="1"/>
</dbReference>
<dbReference type="EMBL" id="CP018477">
    <property type="protein sequence ID" value="ASV73299.1"/>
    <property type="molecule type" value="Genomic_DNA"/>
</dbReference>
<dbReference type="Pfam" id="PF13439">
    <property type="entry name" value="Glyco_transf_4"/>
    <property type="match status" value="1"/>
</dbReference>
<accession>A0A286RBH9</accession>
<dbReference type="PANTHER" id="PTHR45947">
    <property type="entry name" value="SULFOQUINOVOSYL TRANSFERASE SQD2"/>
    <property type="match status" value="1"/>
</dbReference>
<keyword evidence="3" id="KW-1185">Reference proteome</keyword>
<dbReference type="GO" id="GO:0016757">
    <property type="term" value="F:glycosyltransferase activity"/>
    <property type="evidence" value="ECO:0007669"/>
    <property type="project" value="UniProtKB-ARBA"/>
</dbReference>
<keyword evidence="2" id="KW-0808">Transferase</keyword>
<evidence type="ECO:0000313" key="2">
    <source>
        <dbReference type="EMBL" id="ASV73299.1"/>
    </source>
</evidence>
<dbReference type="SUPFAM" id="SSF53756">
    <property type="entry name" value="UDP-Glycosyltransferase/glycogen phosphorylase"/>
    <property type="match status" value="1"/>
</dbReference>
<protein>
    <submittedName>
        <fullName evidence="2">Glycosyl transferase, group 1 family protein</fullName>
    </submittedName>
</protein>
<dbReference type="RefSeq" id="WP_095413948.1">
    <property type="nucleotide sequence ID" value="NZ_CP018477.1"/>
</dbReference>
<dbReference type="Proteomes" id="UP000215086">
    <property type="component" value="Chromosome"/>
</dbReference>
<dbReference type="InterPro" id="IPR050194">
    <property type="entry name" value="Glycosyltransferase_grp1"/>
</dbReference>
<name>A0A286RBH9_9BACT</name>
<dbReference type="InterPro" id="IPR028098">
    <property type="entry name" value="Glyco_trans_4-like_N"/>
</dbReference>
<reference evidence="2 3" key="1">
    <citation type="journal article" name="Front. Microbiol.">
        <title>Sugar Metabolism of the First Thermophilic Planctomycete Thermogutta terrifontis: Comparative Genomic and Transcriptomic Approaches.</title>
        <authorList>
            <person name="Elcheninov A.G."/>
            <person name="Menzel P."/>
            <person name="Gudbergsdottir S.R."/>
            <person name="Slesarev A.I."/>
            <person name="Kadnikov V.V."/>
            <person name="Krogh A."/>
            <person name="Bonch-Osmolovskaya E.A."/>
            <person name="Peng X."/>
            <person name="Kublanov I.V."/>
        </authorList>
    </citation>
    <scope>NUCLEOTIDE SEQUENCE [LARGE SCALE GENOMIC DNA]</scope>
    <source>
        <strain evidence="2 3">R1</strain>
    </source>
</reference>
<evidence type="ECO:0000259" key="1">
    <source>
        <dbReference type="Pfam" id="PF13439"/>
    </source>
</evidence>
<organism evidence="2 3">
    <name type="scientific">Thermogutta terrifontis</name>
    <dbReference type="NCBI Taxonomy" id="1331910"/>
    <lineage>
        <taxon>Bacteria</taxon>
        <taxon>Pseudomonadati</taxon>
        <taxon>Planctomycetota</taxon>
        <taxon>Planctomycetia</taxon>
        <taxon>Pirellulales</taxon>
        <taxon>Thermoguttaceae</taxon>
        <taxon>Thermogutta</taxon>
    </lineage>
</organism>
<dbReference type="CDD" id="cd03801">
    <property type="entry name" value="GT4_PimA-like"/>
    <property type="match status" value="1"/>
</dbReference>
<dbReference type="Gene3D" id="3.40.50.2000">
    <property type="entry name" value="Glycogen Phosphorylase B"/>
    <property type="match status" value="2"/>
</dbReference>
<feature type="domain" description="Glycosyltransferase subfamily 4-like N-terminal" evidence="1">
    <location>
        <begin position="21"/>
        <end position="181"/>
    </location>
</feature>
<gene>
    <name evidence="2" type="ORF">THTE_0697</name>
</gene>
<dbReference type="AlphaFoldDB" id="A0A286RBH9"/>
<dbReference type="OrthoDB" id="232381at2"/>
<proteinExistence type="predicted"/>
<evidence type="ECO:0000313" key="3">
    <source>
        <dbReference type="Proteomes" id="UP000215086"/>
    </source>
</evidence>
<sequence>MPPSVTRPTILEVRTVTGAGGGPEKTILLGARWLKARGWPVQIVYLHPPADPAFEVIRNRGRELDVSLIDLEDRGPLDFRTVTRLFRLVRKLGNVIWHGHDYKADALGWLLHHGHRMKLVSTVHGWGVYAPRVHFYHFIHKLCLRGFDRVVCVSPSLREECIRAGIPPSICEVLPNGVDCEEFAPPSSREDAKRRLGLSVACPVVGYVGRLSAEKDLGTLLRGLARLIENGLSVRALIVGDGPARDELHNTIRDLSLEQHVTLVGHTPDPRPYYAAMDVFILSSLREGLPNVLLEAMAMAVPVVTTPVGGIPQLIRDGETGTLIPPGDDRALAEAVKQLVTDRSRAVALGENARQHVKTHYGFDRRMERLEQILEGLFNRPAFPVRPGV</sequence>
<dbReference type="Pfam" id="PF13692">
    <property type="entry name" value="Glyco_trans_1_4"/>
    <property type="match status" value="1"/>
</dbReference>
<dbReference type="KEGG" id="ttf:THTE_0697"/>